<dbReference type="EMBL" id="OMOF01000822">
    <property type="protein sequence ID" value="SPF55526.1"/>
    <property type="molecule type" value="Genomic_DNA"/>
</dbReference>
<evidence type="ECO:0000313" key="1">
    <source>
        <dbReference type="EMBL" id="SPF55526.1"/>
    </source>
</evidence>
<organism evidence="1 2">
    <name type="scientific">Candidatus Desulfosporosinus infrequens</name>
    <dbReference type="NCBI Taxonomy" id="2043169"/>
    <lineage>
        <taxon>Bacteria</taxon>
        <taxon>Bacillati</taxon>
        <taxon>Bacillota</taxon>
        <taxon>Clostridia</taxon>
        <taxon>Eubacteriales</taxon>
        <taxon>Desulfitobacteriaceae</taxon>
        <taxon>Desulfosporosinus</taxon>
    </lineage>
</organism>
<evidence type="ECO:0000313" key="2">
    <source>
        <dbReference type="Proteomes" id="UP000238916"/>
    </source>
</evidence>
<gene>
    <name evidence="1" type="ORF">SBF1_8390003</name>
</gene>
<proteinExistence type="predicted"/>
<sequence>MIRVNESVKYSPDTVGEVQINVIKEIRSEGIRAQSQKT</sequence>
<protein>
    <submittedName>
        <fullName evidence="1">Uncharacterized protein</fullName>
    </submittedName>
</protein>
<accession>A0A2U3LUK0</accession>
<reference evidence="2" key="1">
    <citation type="submission" date="2018-02" db="EMBL/GenBank/DDBJ databases">
        <authorList>
            <person name="Hausmann B."/>
        </authorList>
    </citation>
    <scope>NUCLEOTIDE SEQUENCE [LARGE SCALE GENOMIC DNA]</scope>
    <source>
        <strain evidence="2">Peat soil MAG SbF1</strain>
    </source>
</reference>
<name>A0A2U3LUK0_9FIRM</name>
<dbReference type="Proteomes" id="UP000238916">
    <property type="component" value="Unassembled WGS sequence"/>
</dbReference>
<dbReference type="AlphaFoldDB" id="A0A2U3LUK0"/>